<dbReference type="EMBL" id="HBNS01050469">
    <property type="protein sequence ID" value="CAE4651499.1"/>
    <property type="molecule type" value="Transcribed_RNA"/>
</dbReference>
<dbReference type="AlphaFoldDB" id="A0A6S8XW92"/>
<feature type="transmembrane region" description="Helical" evidence="1">
    <location>
        <begin position="47"/>
        <end position="66"/>
    </location>
</feature>
<accession>A0A6S8XW92</accession>
<proteinExistence type="predicted"/>
<keyword evidence="1" id="KW-0812">Transmembrane</keyword>
<organism evidence="2">
    <name type="scientific">Ditylum brightwellii</name>
    <dbReference type="NCBI Taxonomy" id="49249"/>
    <lineage>
        <taxon>Eukaryota</taxon>
        <taxon>Sar</taxon>
        <taxon>Stramenopiles</taxon>
        <taxon>Ochrophyta</taxon>
        <taxon>Bacillariophyta</taxon>
        <taxon>Mediophyceae</taxon>
        <taxon>Lithodesmiophycidae</taxon>
        <taxon>Lithodesmiales</taxon>
        <taxon>Lithodesmiaceae</taxon>
        <taxon>Ditylum</taxon>
    </lineage>
</organism>
<keyword evidence="1" id="KW-0472">Membrane</keyword>
<evidence type="ECO:0000256" key="1">
    <source>
        <dbReference type="SAM" id="Phobius"/>
    </source>
</evidence>
<gene>
    <name evidence="2" type="ORF">DBRI00130_LOCUS37944</name>
</gene>
<name>A0A6S8XW92_9STRA</name>
<sequence length="263" mass="29917">MATPPNTNETTQIKNEITKSYLDLIQQNLSHHTTFTPGPERDRLIKVLTPAATNGALIGIIQFALLRRAPILWMNRTLRTKYPQGVPSNYNWKGNPQLVKPLKSGDPPTYKPPFHAVTTPLSILFDVTLSVVTASALSLGLVNQTEFLNICSTLPLQGGTSPVSSVLCDDFVTLQKEQLLDTKKSNFWKEQQDKDEVLSALNTFIQNCKRRRLYEDRLRKERLLDDEERVILPMEGVPEDVVLEEREEFNFTEKRGTEMTFET</sequence>
<reference evidence="2" key="1">
    <citation type="submission" date="2021-01" db="EMBL/GenBank/DDBJ databases">
        <authorList>
            <person name="Corre E."/>
            <person name="Pelletier E."/>
            <person name="Niang G."/>
            <person name="Scheremetjew M."/>
            <person name="Finn R."/>
            <person name="Kale V."/>
            <person name="Holt S."/>
            <person name="Cochrane G."/>
            <person name="Meng A."/>
            <person name="Brown T."/>
            <person name="Cohen L."/>
        </authorList>
    </citation>
    <scope>NUCLEOTIDE SEQUENCE</scope>
    <source>
        <strain evidence="2">GSO104</strain>
    </source>
</reference>
<keyword evidence="1" id="KW-1133">Transmembrane helix</keyword>
<protein>
    <submittedName>
        <fullName evidence="2">Uncharacterized protein</fullName>
    </submittedName>
</protein>
<evidence type="ECO:0000313" key="2">
    <source>
        <dbReference type="EMBL" id="CAE4651499.1"/>
    </source>
</evidence>